<dbReference type="Pfam" id="PF01712">
    <property type="entry name" value="dNK"/>
    <property type="match status" value="1"/>
</dbReference>
<evidence type="ECO:0000313" key="2">
    <source>
        <dbReference type="Proteomes" id="UP000095280"/>
    </source>
</evidence>
<dbReference type="WBParaSite" id="maker-unitig_30596-snap-gene-0.1-mRNA-1">
    <property type="protein sequence ID" value="maker-unitig_30596-snap-gene-0.1-mRNA-1"/>
    <property type="gene ID" value="maker-unitig_30596-snap-gene-0.1"/>
</dbReference>
<dbReference type="InterPro" id="IPR050566">
    <property type="entry name" value="Deoxyribonucleoside_kinase"/>
</dbReference>
<keyword evidence="2" id="KW-1185">Reference proteome</keyword>
<proteinExistence type="predicted"/>
<feature type="domain" description="Deoxynucleoside kinase" evidence="1">
    <location>
        <begin position="125"/>
        <end position="200"/>
    </location>
</feature>
<organism evidence="2 3">
    <name type="scientific">Macrostomum lignano</name>
    <dbReference type="NCBI Taxonomy" id="282301"/>
    <lineage>
        <taxon>Eukaryota</taxon>
        <taxon>Metazoa</taxon>
        <taxon>Spiralia</taxon>
        <taxon>Lophotrochozoa</taxon>
        <taxon>Platyhelminthes</taxon>
        <taxon>Rhabditophora</taxon>
        <taxon>Macrostomorpha</taxon>
        <taxon>Macrostomida</taxon>
        <taxon>Macrostomidae</taxon>
        <taxon>Macrostomum</taxon>
    </lineage>
</organism>
<dbReference type="PANTHER" id="PTHR10513">
    <property type="entry name" value="DEOXYNUCLEOSIDE KINASE"/>
    <property type="match status" value="1"/>
</dbReference>
<sequence>KLAAGIRLSYSNWPSRSPILNLATASTESTDVWSFGVCVWELHCCRRCPAGRPTPWHGAGTPGDILNPTMLKLCSCAAAESRHLAASIRSGQYRLASSIASDTTNRSNSSSRNERMSSSHKKFTVSVEGNIGSGKSTMLEYFSSVKSAQGIVESIPEPIDKWCNLAGVNLLERLYTDPKRWFFSFNLYCMLTRLDMHRLTSMCTFAARPKSVLIAVKLRNRSEESAGVTLSLLENLHQLHEQWLLDDQSADRPNAPVLVLDASQDFKRYEESVGRHMPAILFDQHLSKDSCLGNQKPGYVLAKSCDS</sequence>
<dbReference type="InterPro" id="IPR027417">
    <property type="entry name" value="P-loop_NTPase"/>
</dbReference>
<dbReference type="AlphaFoldDB" id="A0A1I8FEB8"/>
<dbReference type="GO" id="GO:0005739">
    <property type="term" value="C:mitochondrion"/>
    <property type="evidence" value="ECO:0007669"/>
    <property type="project" value="TreeGrafter"/>
</dbReference>
<protein>
    <submittedName>
        <fullName evidence="3">DNK domain-containing protein</fullName>
    </submittedName>
</protein>
<dbReference type="InterPro" id="IPR011009">
    <property type="entry name" value="Kinase-like_dom_sf"/>
</dbReference>
<dbReference type="SUPFAM" id="SSF52540">
    <property type="entry name" value="P-loop containing nucleoside triphosphate hydrolases"/>
    <property type="match status" value="1"/>
</dbReference>
<evidence type="ECO:0000259" key="1">
    <source>
        <dbReference type="Pfam" id="PF01712"/>
    </source>
</evidence>
<dbReference type="Gene3D" id="3.40.50.300">
    <property type="entry name" value="P-loop containing nucleotide triphosphate hydrolases"/>
    <property type="match status" value="2"/>
</dbReference>
<reference evidence="3" key="1">
    <citation type="submission" date="2016-11" db="UniProtKB">
        <authorList>
            <consortium name="WormBaseParasite"/>
        </authorList>
    </citation>
    <scope>IDENTIFICATION</scope>
</reference>
<dbReference type="PANTHER" id="PTHR10513:SF24">
    <property type="entry name" value="THYMIDINE KINASE 2, MITOCHONDRIAL"/>
    <property type="match status" value="1"/>
</dbReference>
<dbReference type="GO" id="GO:0019136">
    <property type="term" value="F:deoxynucleoside kinase activity"/>
    <property type="evidence" value="ECO:0007669"/>
    <property type="project" value="TreeGrafter"/>
</dbReference>
<dbReference type="SUPFAM" id="SSF56112">
    <property type="entry name" value="Protein kinase-like (PK-like)"/>
    <property type="match status" value="1"/>
</dbReference>
<dbReference type="InterPro" id="IPR031314">
    <property type="entry name" value="DNK_dom"/>
</dbReference>
<accession>A0A1I8FEB8</accession>
<evidence type="ECO:0000313" key="3">
    <source>
        <dbReference type="WBParaSite" id="maker-unitig_30596-snap-gene-0.1-mRNA-1"/>
    </source>
</evidence>
<name>A0A1I8FEB8_9PLAT</name>
<dbReference type="Proteomes" id="UP000095280">
    <property type="component" value="Unplaced"/>
</dbReference>